<proteinExistence type="predicted"/>
<feature type="coiled-coil region" evidence="1">
    <location>
        <begin position="103"/>
        <end position="144"/>
    </location>
</feature>
<sequence>MDRIRDELDEVKLEAEKLRDECRAKTELYQSLKKSQAEQLTKSRQDTLEIDKLSRELNVKSVEISEIRQMYEELQFSLQRKDVFLQQISSSNEKLRLEHGDKISKLENENRDLVSSLDEASSRIQDLEERTRASSEEIAALKRVLSVKTETDFHEEEQKNLSRDLKQRDDYILKLEEENRVFQDKLKWKNEQFFHLQEAHGRVRAQFESSKTEWEKEKTSFIDEISKLQTSLDAEVRISENLETQLRLSNRALASEQSQRKAVEIELFESRARLENVVLDCQVAKSEIEELTVKRDEEIAELQMLLRKKERVENEMKYKTEQLERENAELLVSLKDIQKAQINVTSSSLKKLQSKLESLEKLHSKCRVNIKEKDDKWNSEKDKITVALKNCVFELDCKNKCIRELHEEVDVKNEEISVLIMVLKSEFYVANSKLKVGFSQIEEKNVVLNQQLQKKNDELQKVRDERDEIKKELAEKEAANIVLLNAQNILEQENKKFSLNIKEKGQRLQESQKDFEEKNRIIVKLEKEVNCLREELEFQGKSNVQSKQEALQLEALLQTKISEIQELKSRLVEHESDKQAFLKDFRKLSIDKENLLTQLKGICRKIEILCGEDVGLVSMLGKMLYVSEENGEPENNILSSDGLDDIITFSLSSKLVQVMLDERAPLTELNS</sequence>
<keyword evidence="1" id="KW-0175">Coiled coil</keyword>
<name>A0ABD3BU01_9LAMI</name>
<dbReference type="SUPFAM" id="SSF57997">
    <property type="entry name" value="Tropomyosin"/>
    <property type="match status" value="1"/>
</dbReference>
<dbReference type="PANTHER" id="PTHR45287:SF3">
    <property type="entry name" value="PROTEIN, PUTATIVE-RELATED"/>
    <property type="match status" value="1"/>
</dbReference>
<evidence type="ECO:0000313" key="2">
    <source>
        <dbReference type="EMBL" id="KAL3620983.1"/>
    </source>
</evidence>
<keyword evidence="3" id="KW-1185">Reference proteome</keyword>
<dbReference type="AlphaFoldDB" id="A0ABD3BU01"/>
<dbReference type="InterPro" id="IPR040262">
    <property type="entry name" value="At4g38062-like"/>
</dbReference>
<feature type="coiled-coil region" evidence="1">
    <location>
        <begin position="1"/>
        <end position="35"/>
    </location>
</feature>
<accession>A0ABD3BU01</accession>
<dbReference type="Proteomes" id="UP001632038">
    <property type="component" value="Unassembled WGS sequence"/>
</dbReference>
<evidence type="ECO:0000256" key="1">
    <source>
        <dbReference type="SAM" id="Coils"/>
    </source>
</evidence>
<evidence type="ECO:0000313" key="3">
    <source>
        <dbReference type="Proteomes" id="UP001632038"/>
    </source>
</evidence>
<feature type="coiled-coil region" evidence="1">
    <location>
        <begin position="281"/>
        <end position="369"/>
    </location>
</feature>
<reference evidence="3" key="1">
    <citation type="journal article" date="2024" name="IScience">
        <title>Strigolactones Initiate the Formation of Haustorium-like Structures in Castilleja.</title>
        <authorList>
            <person name="Buerger M."/>
            <person name="Peterson D."/>
            <person name="Chory J."/>
        </authorList>
    </citation>
    <scope>NUCLEOTIDE SEQUENCE [LARGE SCALE GENOMIC DNA]</scope>
</reference>
<comment type="caution">
    <text evidence="2">The sequence shown here is derived from an EMBL/GenBank/DDBJ whole genome shotgun (WGS) entry which is preliminary data.</text>
</comment>
<dbReference type="EMBL" id="JAVIJP010000066">
    <property type="protein sequence ID" value="KAL3620983.1"/>
    <property type="molecule type" value="Genomic_DNA"/>
</dbReference>
<protein>
    <submittedName>
        <fullName evidence="2">Uncharacterized protein</fullName>
    </submittedName>
</protein>
<organism evidence="2 3">
    <name type="scientific">Castilleja foliolosa</name>
    <dbReference type="NCBI Taxonomy" id="1961234"/>
    <lineage>
        <taxon>Eukaryota</taxon>
        <taxon>Viridiplantae</taxon>
        <taxon>Streptophyta</taxon>
        <taxon>Embryophyta</taxon>
        <taxon>Tracheophyta</taxon>
        <taxon>Spermatophyta</taxon>
        <taxon>Magnoliopsida</taxon>
        <taxon>eudicotyledons</taxon>
        <taxon>Gunneridae</taxon>
        <taxon>Pentapetalae</taxon>
        <taxon>asterids</taxon>
        <taxon>lamiids</taxon>
        <taxon>Lamiales</taxon>
        <taxon>Orobanchaceae</taxon>
        <taxon>Pedicularideae</taxon>
        <taxon>Castillejinae</taxon>
        <taxon>Castilleja</taxon>
    </lineage>
</organism>
<dbReference type="PANTHER" id="PTHR45287">
    <property type="entry name" value="OS03G0691500 PROTEIN"/>
    <property type="match status" value="1"/>
</dbReference>
<gene>
    <name evidence="2" type="ORF">CASFOL_035895</name>
</gene>
<feature type="coiled-coil region" evidence="1">
    <location>
        <begin position="438"/>
        <end position="479"/>
    </location>
</feature>
<feature type="coiled-coil region" evidence="1">
    <location>
        <begin position="508"/>
        <end position="584"/>
    </location>
</feature>